<evidence type="ECO:0000256" key="7">
    <source>
        <dbReference type="ARBA" id="ARBA00023136"/>
    </source>
</evidence>
<dbReference type="Proteomes" id="UP000245412">
    <property type="component" value="Unassembled WGS sequence"/>
</dbReference>
<dbReference type="RefSeq" id="WP_109748059.1">
    <property type="nucleotide sequence ID" value="NZ_JANKBI010000015.1"/>
</dbReference>
<dbReference type="GO" id="GO:0016887">
    <property type="term" value="F:ATP hydrolysis activity"/>
    <property type="evidence" value="ECO:0007669"/>
    <property type="project" value="InterPro"/>
</dbReference>
<dbReference type="GO" id="GO:0015833">
    <property type="term" value="P:peptide transport"/>
    <property type="evidence" value="ECO:0007669"/>
    <property type="project" value="InterPro"/>
</dbReference>
<dbReference type="SUPFAM" id="SSF52540">
    <property type="entry name" value="P-loop containing nucleoside triphosphate hydrolases"/>
    <property type="match status" value="1"/>
</dbReference>
<dbReference type="InterPro" id="IPR003439">
    <property type="entry name" value="ABC_transporter-like_ATP-bd"/>
</dbReference>
<dbReference type="InterPro" id="IPR027417">
    <property type="entry name" value="P-loop_NTPase"/>
</dbReference>
<keyword evidence="4" id="KW-1003">Cell membrane</keyword>
<dbReference type="SMART" id="SM00382">
    <property type="entry name" value="AAA"/>
    <property type="match status" value="1"/>
</dbReference>
<evidence type="ECO:0000256" key="2">
    <source>
        <dbReference type="ARBA" id="ARBA00005417"/>
    </source>
</evidence>
<dbReference type="GO" id="GO:0005886">
    <property type="term" value="C:plasma membrane"/>
    <property type="evidence" value="ECO:0007669"/>
    <property type="project" value="UniProtKB-SubCell"/>
</dbReference>
<organism evidence="9 10">
    <name type="scientific">Murimonas intestini</name>
    <dbReference type="NCBI Taxonomy" id="1337051"/>
    <lineage>
        <taxon>Bacteria</taxon>
        <taxon>Bacillati</taxon>
        <taxon>Bacillota</taxon>
        <taxon>Clostridia</taxon>
        <taxon>Lachnospirales</taxon>
        <taxon>Lachnospiraceae</taxon>
        <taxon>Murimonas</taxon>
    </lineage>
</organism>
<comment type="caution">
    <text evidence="9">The sequence shown here is derived from an EMBL/GenBank/DDBJ whole genome shotgun (WGS) entry which is preliminary data.</text>
</comment>
<protein>
    <submittedName>
        <fullName evidence="9">Peptide/nickel transport system ATP-binding protein/oligopeptide transport system ATP-binding protein</fullName>
    </submittedName>
</protein>
<dbReference type="InterPro" id="IPR003593">
    <property type="entry name" value="AAA+_ATPase"/>
</dbReference>
<evidence type="ECO:0000313" key="10">
    <source>
        <dbReference type="Proteomes" id="UP000245412"/>
    </source>
</evidence>
<keyword evidence="10" id="KW-1185">Reference proteome</keyword>
<dbReference type="InterPro" id="IPR013563">
    <property type="entry name" value="Oligopep_ABC_C"/>
</dbReference>
<dbReference type="PROSITE" id="PS50893">
    <property type="entry name" value="ABC_TRANSPORTER_2"/>
    <property type="match status" value="1"/>
</dbReference>
<keyword evidence="3" id="KW-0813">Transport</keyword>
<dbReference type="EMBL" id="QGGY01000015">
    <property type="protein sequence ID" value="PWJ72879.1"/>
    <property type="molecule type" value="Genomic_DNA"/>
</dbReference>
<comment type="subcellular location">
    <subcellularLocation>
        <location evidence="1">Cell membrane</location>
        <topology evidence="1">Peripheral membrane protein</topology>
    </subcellularLocation>
</comment>
<dbReference type="AlphaFoldDB" id="A0AB73SZS8"/>
<evidence type="ECO:0000256" key="1">
    <source>
        <dbReference type="ARBA" id="ARBA00004202"/>
    </source>
</evidence>
<dbReference type="FunFam" id="3.40.50.300:FF:000016">
    <property type="entry name" value="Oligopeptide ABC transporter ATP-binding component"/>
    <property type="match status" value="1"/>
</dbReference>
<evidence type="ECO:0000256" key="5">
    <source>
        <dbReference type="ARBA" id="ARBA00022741"/>
    </source>
</evidence>
<dbReference type="PROSITE" id="PS00211">
    <property type="entry name" value="ABC_TRANSPORTER_1"/>
    <property type="match status" value="1"/>
</dbReference>
<dbReference type="PANTHER" id="PTHR43297">
    <property type="entry name" value="OLIGOPEPTIDE TRANSPORT ATP-BINDING PROTEIN APPD"/>
    <property type="match status" value="1"/>
</dbReference>
<dbReference type="GO" id="GO:0005524">
    <property type="term" value="F:ATP binding"/>
    <property type="evidence" value="ECO:0007669"/>
    <property type="project" value="UniProtKB-KW"/>
</dbReference>
<dbReference type="Pfam" id="PF08352">
    <property type="entry name" value="oligo_HPY"/>
    <property type="match status" value="1"/>
</dbReference>
<reference evidence="9 10" key="1">
    <citation type="submission" date="2018-05" db="EMBL/GenBank/DDBJ databases">
        <authorList>
            <person name="Goeker M."/>
            <person name="Huntemann M."/>
            <person name="Clum A."/>
            <person name="Pillay M."/>
            <person name="Palaniappan K."/>
            <person name="Varghese N."/>
            <person name="Mikhailova N."/>
            <person name="Stamatis D."/>
            <person name="Reddy T."/>
            <person name="Daum C."/>
            <person name="Shapiro N."/>
            <person name="Ivanova N."/>
            <person name="Kyrpides N."/>
            <person name="Woyke T."/>
        </authorList>
    </citation>
    <scope>NUCLEOTIDE SEQUENCE [LARGE SCALE GENOMIC DNA]</scope>
    <source>
        <strain evidence="9 10">DSM 26524</strain>
    </source>
</reference>
<dbReference type="InterPro" id="IPR017871">
    <property type="entry name" value="ABC_transporter-like_CS"/>
</dbReference>
<keyword evidence="6 9" id="KW-0067">ATP-binding</keyword>
<evidence type="ECO:0000313" key="9">
    <source>
        <dbReference type="EMBL" id="PWJ72879.1"/>
    </source>
</evidence>
<dbReference type="CDD" id="cd03257">
    <property type="entry name" value="ABC_NikE_OppD_transporters"/>
    <property type="match status" value="1"/>
</dbReference>
<evidence type="ECO:0000259" key="8">
    <source>
        <dbReference type="PROSITE" id="PS50893"/>
    </source>
</evidence>
<evidence type="ECO:0000256" key="4">
    <source>
        <dbReference type="ARBA" id="ARBA00022475"/>
    </source>
</evidence>
<dbReference type="NCBIfam" id="TIGR01727">
    <property type="entry name" value="oligo_HPY"/>
    <property type="match status" value="1"/>
</dbReference>
<dbReference type="Gene3D" id="3.40.50.300">
    <property type="entry name" value="P-loop containing nucleotide triphosphate hydrolases"/>
    <property type="match status" value="1"/>
</dbReference>
<accession>A0AB73SZS8</accession>
<name>A0AB73SZS8_9FIRM</name>
<comment type="similarity">
    <text evidence="2">Belongs to the ABC transporter superfamily.</text>
</comment>
<keyword evidence="5" id="KW-0547">Nucleotide-binding</keyword>
<dbReference type="InterPro" id="IPR050388">
    <property type="entry name" value="ABC_Ni/Peptide_Import"/>
</dbReference>
<sequence length="331" mass="37383">MAEPILEVRNLKTGFYSKKGIFYAVEDVNFTLMPGRTLGIVGESGCGKSVTCLSMLKLLPERNSLIEENSSVRMHGEELTKKSRREMCKIRGNEIAMIFQDSMTSLNPVMTIERQMVEPFMVHQKLSRAEARRKSLDMLKKVGIPSPETKIKQFPHQLSGGQRQRVMIAMALSCNPQVLIADEPTTALDVTIQAQIVRLMKELQEKLDTAIILITHDLGVVAEMADEIMVMYAGNVVEKAGKRELFEEPLHPYTKGLLASIPSLAKDTDRLYTIEGVVPSLQDMPRGCRFCDRCEYSMPRCREENPALGRIQGREVRCFLYNEKQPKEGDI</sequence>
<feature type="domain" description="ABC transporter" evidence="8">
    <location>
        <begin position="6"/>
        <end position="258"/>
    </location>
</feature>
<evidence type="ECO:0000256" key="6">
    <source>
        <dbReference type="ARBA" id="ARBA00022840"/>
    </source>
</evidence>
<dbReference type="PANTHER" id="PTHR43297:SF2">
    <property type="entry name" value="DIPEPTIDE TRANSPORT ATP-BINDING PROTEIN DPPD"/>
    <property type="match status" value="1"/>
</dbReference>
<evidence type="ECO:0000256" key="3">
    <source>
        <dbReference type="ARBA" id="ARBA00022448"/>
    </source>
</evidence>
<dbReference type="Pfam" id="PF00005">
    <property type="entry name" value="ABC_tran"/>
    <property type="match status" value="1"/>
</dbReference>
<gene>
    <name evidence="9" type="ORF">C7383_11529</name>
</gene>
<keyword evidence="7" id="KW-0472">Membrane</keyword>
<proteinExistence type="inferred from homology"/>